<dbReference type="KEGG" id="mno:Mnod_4236"/>
<protein>
    <submittedName>
        <fullName evidence="2">Uncharacterized protein</fullName>
    </submittedName>
</protein>
<accession>B8IV54</accession>
<dbReference type="Proteomes" id="UP000008207">
    <property type="component" value="Chromosome"/>
</dbReference>
<organism evidence="2 3">
    <name type="scientific">Methylobacterium nodulans (strain LMG 21967 / CNCM I-2342 / ORS 2060)</name>
    <dbReference type="NCBI Taxonomy" id="460265"/>
    <lineage>
        <taxon>Bacteria</taxon>
        <taxon>Pseudomonadati</taxon>
        <taxon>Pseudomonadota</taxon>
        <taxon>Alphaproteobacteria</taxon>
        <taxon>Hyphomicrobiales</taxon>
        <taxon>Methylobacteriaceae</taxon>
        <taxon>Methylobacterium</taxon>
    </lineage>
</organism>
<dbReference type="EMBL" id="CP001349">
    <property type="protein sequence ID" value="ACL59112.1"/>
    <property type="molecule type" value="Genomic_DNA"/>
</dbReference>
<sequence>MTRRAEPETPAERRARRSADRLERIAAAARAEDASARQLALATEARIARLQARAGSDTSPTKED</sequence>
<reference evidence="2 3" key="1">
    <citation type="submission" date="2009-01" db="EMBL/GenBank/DDBJ databases">
        <title>Complete sequence of chromosome of Methylobacterium nodulans ORS 2060.</title>
        <authorList>
            <consortium name="US DOE Joint Genome Institute"/>
            <person name="Lucas S."/>
            <person name="Copeland A."/>
            <person name="Lapidus A."/>
            <person name="Glavina del Rio T."/>
            <person name="Dalin E."/>
            <person name="Tice H."/>
            <person name="Bruce D."/>
            <person name="Goodwin L."/>
            <person name="Pitluck S."/>
            <person name="Sims D."/>
            <person name="Brettin T."/>
            <person name="Detter J.C."/>
            <person name="Han C."/>
            <person name="Larimer F."/>
            <person name="Land M."/>
            <person name="Hauser L."/>
            <person name="Kyrpides N."/>
            <person name="Ivanova N."/>
            <person name="Marx C.J."/>
            <person name="Richardson P."/>
        </authorList>
    </citation>
    <scope>NUCLEOTIDE SEQUENCE [LARGE SCALE GENOMIC DNA]</scope>
    <source>
        <strain evidence="3">LMG 21967 / CNCM I-2342 / ORS 2060</strain>
    </source>
</reference>
<evidence type="ECO:0000313" key="3">
    <source>
        <dbReference type="Proteomes" id="UP000008207"/>
    </source>
</evidence>
<proteinExistence type="predicted"/>
<evidence type="ECO:0000256" key="1">
    <source>
        <dbReference type="SAM" id="MobiDB-lite"/>
    </source>
</evidence>
<dbReference type="RefSeq" id="WP_015930761.1">
    <property type="nucleotide sequence ID" value="NC_011894.1"/>
</dbReference>
<dbReference type="STRING" id="460265.Mnod_4236"/>
<name>B8IV54_METNO</name>
<gene>
    <name evidence="2" type="ordered locus">Mnod_4236</name>
</gene>
<keyword evidence="3" id="KW-1185">Reference proteome</keyword>
<feature type="region of interest" description="Disordered" evidence="1">
    <location>
        <begin position="1"/>
        <end position="20"/>
    </location>
</feature>
<dbReference type="HOGENOM" id="CLU_2862679_0_0_5"/>
<dbReference type="AlphaFoldDB" id="B8IV54"/>
<evidence type="ECO:0000313" key="2">
    <source>
        <dbReference type="EMBL" id="ACL59112.1"/>
    </source>
</evidence>